<dbReference type="InterPro" id="IPR012349">
    <property type="entry name" value="Split_barrel_FMN-bd"/>
</dbReference>
<dbReference type="InterPro" id="IPR002563">
    <property type="entry name" value="Flavin_Rdtase-like_dom"/>
</dbReference>
<sequence>MTMSTGTAPASVGPAEFRDAMAHLAAPVTLVTTLDASGRRWGFTASAVTSVSMEPPLLLVGIGRESSCHRALTAADEFVVNLLGEEHRATARVFATRGTDRFAATGGFEPWPGAGLPYLPGATAAFRCRRAGVVPAGDHDLVLGELVEIHTGTSAAPLVWYQRDFHTPRH</sequence>
<reference evidence="3 4" key="1">
    <citation type="journal article" date="2015" name="ISME J.">
        <title>Draft Genome Sequence of Streptomyces incarnatus NRRL8089, which Produces the Nucleoside Antibiotic Sinefungin.</title>
        <authorList>
            <person name="Oshima K."/>
            <person name="Hattori M."/>
            <person name="Shimizu H."/>
            <person name="Fukuda K."/>
            <person name="Nemoto M."/>
            <person name="Inagaki K."/>
            <person name="Tamura T."/>
        </authorList>
    </citation>
    <scope>NUCLEOTIDE SEQUENCE [LARGE SCALE GENOMIC DNA]</scope>
    <source>
        <strain evidence="3 4">NRRL 8089</strain>
    </source>
</reference>
<proteinExistence type="predicted"/>
<keyword evidence="4" id="KW-1185">Reference proteome</keyword>
<dbReference type="SUPFAM" id="SSF50475">
    <property type="entry name" value="FMN-binding split barrel"/>
    <property type="match status" value="1"/>
</dbReference>
<dbReference type="RefSeq" id="WP_208904012.1">
    <property type="nucleotide sequence ID" value="NZ_CP011499.1"/>
</dbReference>
<dbReference type="Pfam" id="PF01613">
    <property type="entry name" value="Flavin_Reduct"/>
    <property type="match status" value="1"/>
</dbReference>
<geneLocation type="plasmid" evidence="3 4">
    <name>unnamed_2</name>
</geneLocation>
<dbReference type="InterPro" id="IPR050268">
    <property type="entry name" value="NADH-dep_flavin_reductase"/>
</dbReference>
<dbReference type="Gene3D" id="2.30.110.10">
    <property type="entry name" value="Electron Transport, Fmn-binding Protein, Chain A"/>
    <property type="match status" value="1"/>
</dbReference>
<gene>
    <name evidence="3" type="ORF">ABB07_39600</name>
</gene>
<dbReference type="PANTHER" id="PTHR30466">
    <property type="entry name" value="FLAVIN REDUCTASE"/>
    <property type="match status" value="1"/>
</dbReference>
<dbReference type="SMART" id="SM00903">
    <property type="entry name" value="Flavin_Reduct"/>
    <property type="match status" value="1"/>
</dbReference>
<name>A0ABN4GSM8_9ACTN</name>
<dbReference type="EMBL" id="CP011499">
    <property type="protein sequence ID" value="AKJ15912.1"/>
    <property type="molecule type" value="Genomic_DNA"/>
</dbReference>
<evidence type="ECO:0000313" key="3">
    <source>
        <dbReference type="EMBL" id="AKJ15912.1"/>
    </source>
</evidence>
<keyword evidence="3" id="KW-0614">Plasmid</keyword>
<dbReference type="Proteomes" id="UP000035366">
    <property type="component" value="Plasmid unnamed_2"/>
</dbReference>
<accession>A0ABN4GSM8</accession>
<evidence type="ECO:0000256" key="1">
    <source>
        <dbReference type="ARBA" id="ARBA00023002"/>
    </source>
</evidence>
<evidence type="ECO:0000259" key="2">
    <source>
        <dbReference type="SMART" id="SM00903"/>
    </source>
</evidence>
<feature type="domain" description="Flavin reductase like" evidence="2">
    <location>
        <begin position="21"/>
        <end position="167"/>
    </location>
</feature>
<protein>
    <submittedName>
        <fullName evidence="3">NADH:riboflavin 5'-phosphate oxidoreductase</fullName>
    </submittedName>
</protein>
<keyword evidence="1" id="KW-0560">Oxidoreductase</keyword>
<evidence type="ECO:0000313" key="4">
    <source>
        <dbReference type="Proteomes" id="UP000035366"/>
    </source>
</evidence>
<dbReference type="PANTHER" id="PTHR30466:SF1">
    <property type="entry name" value="FMN REDUCTASE (NADH) RUTF"/>
    <property type="match status" value="1"/>
</dbReference>
<organism evidence="3 4">
    <name type="scientific">Streptomyces incarnatus</name>
    <dbReference type="NCBI Taxonomy" id="665007"/>
    <lineage>
        <taxon>Bacteria</taxon>
        <taxon>Bacillati</taxon>
        <taxon>Actinomycetota</taxon>
        <taxon>Actinomycetes</taxon>
        <taxon>Kitasatosporales</taxon>
        <taxon>Streptomycetaceae</taxon>
        <taxon>Streptomyces</taxon>
    </lineage>
</organism>